<evidence type="ECO:0000256" key="1">
    <source>
        <dbReference type="SAM" id="MobiDB-lite"/>
    </source>
</evidence>
<dbReference type="Proteomes" id="UP000324222">
    <property type="component" value="Unassembled WGS sequence"/>
</dbReference>
<protein>
    <submittedName>
        <fullName evidence="2">Uncharacterized protein</fullName>
    </submittedName>
</protein>
<sequence length="96" mass="10476">MNALVSRVTRTSAPTSAQTPNCPLEVLEPNAHGASERSEHTCAMCGVARGSVSGSWQLFSERRVAPDHPYETINLAFQRWASGSTVDLHDPQREVI</sequence>
<dbReference type="AlphaFoldDB" id="A0A5B7FP44"/>
<organism evidence="2 3">
    <name type="scientific">Portunus trituberculatus</name>
    <name type="common">Swimming crab</name>
    <name type="synonym">Neptunus trituberculatus</name>
    <dbReference type="NCBI Taxonomy" id="210409"/>
    <lineage>
        <taxon>Eukaryota</taxon>
        <taxon>Metazoa</taxon>
        <taxon>Ecdysozoa</taxon>
        <taxon>Arthropoda</taxon>
        <taxon>Crustacea</taxon>
        <taxon>Multicrustacea</taxon>
        <taxon>Malacostraca</taxon>
        <taxon>Eumalacostraca</taxon>
        <taxon>Eucarida</taxon>
        <taxon>Decapoda</taxon>
        <taxon>Pleocyemata</taxon>
        <taxon>Brachyura</taxon>
        <taxon>Eubrachyura</taxon>
        <taxon>Portunoidea</taxon>
        <taxon>Portunidae</taxon>
        <taxon>Portuninae</taxon>
        <taxon>Portunus</taxon>
    </lineage>
</organism>
<keyword evidence="3" id="KW-1185">Reference proteome</keyword>
<reference evidence="2 3" key="1">
    <citation type="submission" date="2019-05" db="EMBL/GenBank/DDBJ databases">
        <title>Another draft genome of Portunus trituberculatus and its Hox gene families provides insights of decapod evolution.</title>
        <authorList>
            <person name="Jeong J.-H."/>
            <person name="Song I."/>
            <person name="Kim S."/>
            <person name="Choi T."/>
            <person name="Kim D."/>
            <person name="Ryu S."/>
            <person name="Kim W."/>
        </authorList>
    </citation>
    <scope>NUCLEOTIDE SEQUENCE [LARGE SCALE GENOMIC DNA]</scope>
    <source>
        <tissue evidence="2">Muscle</tissue>
    </source>
</reference>
<proteinExistence type="predicted"/>
<feature type="compositionally biased region" description="Polar residues" evidence="1">
    <location>
        <begin position="8"/>
        <end position="21"/>
    </location>
</feature>
<dbReference type="EMBL" id="VSRR010007624">
    <property type="protein sequence ID" value="MPC47226.1"/>
    <property type="molecule type" value="Genomic_DNA"/>
</dbReference>
<evidence type="ECO:0000313" key="3">
    <source>
        <dbReference type="Proteomes" id="UP000324222"/>
    </source>
</evidence>
<feature type="region of interest" description="Disordered" evidence="1">
    <location>
        <begin position="1"/>
        <end position="24"/>
    </location>
</feature>
<name>A0A5B7FP44_PORTR</name>
<gene>
    <name evidence="2" type="ORF">E2C01_040966</name>
</gene>
<comment type="caution">
    <text evidence="2">The sequence shown here is derived from an EMBL/GenBank/DDBJ whole genome shotgun (WGS) entry which is preliminary data.</text>
</comment>
<accession>A0A5B7FP44</accession>
<evidence type="ECO:0000313" key="2">
    <source>
        <dbReference type="EMBL" id="MPC47226.1"/>
    </source>
</evidence>